<dbReference type="AlphaFoldDB" id="A0A8J5HTQ5"/>
<sequence>MVQPNALAAYGFHKWWGGKGKRASRHNGDNKDDKKLVSGSVRAELQSAVVEVTSTMVYAVSCESYPPAAEVEHSSEWSALKQKCWSPQGIQGHQGEEDHTAPPSASHSKRLGARRPHYEHHCRWWSHHPHLQVPD</sequence>
<dbReference type="EMBL" id="JACMSC010000005">
    <property type="protein sequence ID" value="KAG6520521.1"/>
    <property type="molecule type" value="Genomic_DNA"/>
</dbReference>
<comment type="caution">
    <text evidence="2">The sequence shown here is derived from an EMBL/GenBank/DDBJ whole genome shotgun (WGS) entry which is preliminary data.</text>
</comment>
<evidence type="ECO:0000313" key="2">
    <source>
        <dbReference type="EMBL" id="KAG6520521.1"/>
    </source>
</evidence>
<gene>
    <name evidence="2" type="ORF">ZIOFF_017578</name>
</gene>
<protein>
    <submittedName>
        <fullName evidence="2">Uncharacterized protein</fullName>
    </submittedName>
</protein>
<feature type="region of interest" description="Disordered" evidence="1">
    <location>
        <begin position="85"/>
        <end position="113"/>
    </location>
</feature>
<evidence type="ECO:0000256" key="1">
    <source>
        <dbReference type="SAM" id="MobiDB-lite"/>
    </source>
</evidence>
<reference evidence="2 3" key="1">
    <citation type="submission" date="2020-08" db="EMBL/GenBank/DDBJ databases">
        <title>Plant Genome Project.</title>
        <authorList>
            <person name="Zhang R.-G."/>
        </authorList>
    </citation>
    <scope>NUCLEOTIDE SEQUENCE [LARGE SCALE GENOMIC DNA]</scope>
    <source>
        <tissue evidence="2">Rhizome</tissue>
    </source>
</reference>
<accession>A0A8J5HTQ5</accession>
<organism evidence="2 3">
    <name type="scientific">Zingiber officinale</name>
    <name type="common">Ginger</name>
    <name type="synonym">Amomum zingiber</name>
    <dbReference type="NCBI Taxonomy" id="94328"/>
    <lineage>
        <taxon>Eukaryota</taxon>
        <taxon>Viridiplantae</taxon>
        <taxon>Streptophyta</taxon>
        <taxon>Embryophyta</taxon>
        <taxon>Tracheophyta</taxon>
        <taxon>Spermatophyta</taxon>
        <taxon>Magnoliopsida</taxon>
        <taxon>Liliopsida</taxon>
        <taxon>Zingiberales</taxon>
        <taxon>Zingiberaceae</taxon>
        <taxon>Zingiber</taxon>
    </lineage>
</organism>
<keyword evidence="3" id="KW-1185">Reference proteome</keyword>
<name>A0A8J5HTQ5_ZINOF</name>
<proteinExistence type="predicted"/>
<dbReference type="Proteomes" id="UP000734854">
    <property type="component" value="Unassembled WGS sequence"/>
</dbReference>
<evidence type="ECO:0000313" key="3">
    <source>
        <dbReference type="Proteomes" id="UP000734854"/>
    </source>
</evidence>